<dbReference type="AlphaFoldDB" id="A0A0W8FJ20"/>
<comment type="caution">
    <text evidence="17">The sequence shown here is derived from an EMBL/GenBank/DDBJ whole genome shotgun (WGS) entry which is preliminary data.</text>
</comment>
<gene>
    <name evidence="17" type="ORF">ASZ90_009555</name>
</gene>
<dbReference type="InterPro" id="IPR005467">
    <property type="entry name" value="His_kinase_dom"/>
</dbReference>
<feature type="domain" description="Histidine kinase" evidence="16">
    <location>
        <begin position="426"/>
        <end position="642"/>
    </location>
</feature>
<organism evidence="17">
    <name type="scientific">hydrocarbon metagenome</name>
    <dbReference type="NCBI Taxonomy" id="938273"/>
    <lineage>
        <taxon>unclassified sequences</taxon>
        <taxon>metagenomes</taxon>
        <taxon>ecological metagenomes</taxon>
    </lineage>
</organism>
<evidence type="ECO:0000256" key="2">
    <source>
        <dbReference type="ARBA" id="ARBA00004141"/>
    </source>
</evidence>
<dbReference type="CDD" id="cd00082">
    <property type="entry name" value="HisKA"/>
    <property type="match status" value="1"/>
</dbReference>
<protein>
    <recommendedName>
        <fullName evidence="3">histidine kinase</fullName>
        <ecNumber evidence="3">2.7.13.3</ecNumber>
    </recommendedName>
</protein>
<evidence type="ECO:0000256" key="3">
    <source>
        <dbReference type="ARBA" id="ARBA00012438"/>
    </source>
</evidence>
<evidence type="ECO:0000256" key="12">
    <source>
        <dbReference type="ARBA" id="ARBA00023136"/>
    </source>
</evidence>
<dbReference type="InterPro" id="IPR000014">
    <property type="entry name" value="PAS"/>
</dbReference>
<dbReference type="SUPFAM" id="SSF55785">
    <property type="entry name" value="PYP-like sensor domain (PAS domain)"/>
    <property type="match status" value="2"/>
</dbReference>
<dbReference type="Pfam" id="PF00512">
    <property type="entry name" value="HisKA"/>
    <property type="match status" value="1"/>
</dbReference>
<dbReference type="GO" id="GO:0007234">
    <property type="term" value="P:osmosensory signaling via phosphorelay pathway"/>
    <property type="evidence" value="ECO:0007669"/>
    <property type="project" value="TreeGrafter"/>
</dbReference>
<dbReference type="Gene3D" id="3.30.565.10">
    <property type="entry name" value="Histidine kinase-like ATPase, C-terminal domain"/>
    <property type="match status" value="1"/>
</dbReference>
<dbReference type="GO" id="GO:0000155">
    <property type="term" value="F:phosphorelay sensor kinase activity"/>
    <property type="evidence" value="ECO:0007669"/>
    <property type="project" value="InterPro"/>
</dbReference>
<evidence type="ECO:0000256" key="5">
    <source>
        <dbReference type="ARBA" id="ARBA00022679"/>
    </source>
</evidence>
<dbReference type="PROSITE" id="PS50109">
    <property type="entry name" value="HIS_KIN"/>
    <property type="match status" value="1"/>
</dbReference>
<dbReference type="InterPro" id="IPR003594">
    <property type="entry name" value="HATPase_dom"/>
</dbReference>
<dbReference type="Gene3D" id="1.10.287.130">
    <property type="match status" value="1"/>
</dbReference>
<feature type="transmembrane region" description="Helical" evidence="15">
    <location>
        <begin position="97"/>
        <end position="130"/>
    </location>
</feature>
<evidence type="ECO:0000256" key="4">
    <source>
        <dbReference type="ARBA" id="ARBA00022553"/>
    </source>
</evidence>
<dbReference type="EC" id="2.7.13.3" evidence="3"/>
<feature type="transmembrane region" description="Helical" evidence="15">
    <location>
        <begin position="73"/>
        <end position="90"/>
    </location>
</feature>
<feature type="coiled-coil region" evidence="13">
    <location>
        <begin position="367"/>
        <end position="419"/>
    </location>
</feature>
<dbReference type="EMBL" id="LNQE01001153">
    <property type="protein sequence ID" value="KUG20702.1"/>
    <property type="molecule type" value="Genomic_DNA"/>
</dbReference>
<dbReference type="CDD" id="cd00075">
    <property type="entry name" value="HATPase"/>
    <property type="match status" value="1"/>
</dbReference>
<dbReference type="InterPro" id="IPR035965">
    <property type="entry name" value="PAS-like_dom_sf"/>
</dbReference>
<keyword evidence="12 15" id="KW-0472">Membrane</keyword>
<keyword evidence="8 17" id="KW-0418">Kinase</keyword>
<evidence type="ECO:0000256" key="9">
    <source>
        <dbReference type="ARBA" id="ARBA00022840"/>
    </source>
</evidence>
<evidence type="ECO:0000256" key="15">
    <source>
        <dbReference type="SAM" id="Phobius"/>
    </source>
</evidence>
<dbReference type="Pfam" id="PF02518">
    <property type="entry name" value="HATPase_c"/>
    <property type="match status" value="1"/>
</dbReference>
<keyword evidence="10 15" id="KW-1133">Transmembrane helix</keyword>
<dbReference type="Pfam" id="PF13426">
    <property type="entry name" value="PAS_9"/>
    <property type="match status" value="1"/>
</dbReference>
<sequence>MVKTDILSTQNVPSGRGRRAAGEGRSHNSHAIGTMASDWSAKTGERTIFWPLLICGASGIAVSAAVLTESPGTSPFVSTLFLIPILSAAYRYGQRGLLIAALLGAAYIGLAGALPGGLVQAAAFLVLAFLAASLRPAPARIQSEDQGRIDDCPLGTCLVHRKERRITDINRQLAGMLGYDPGELIDAPILRIWPFPDDQRRFFESLAGEGDAAEIETRFVGKDGSSHWISLSGRCASGGIVCQAVDIDRYKWAETALGLEQKRFYAVLESLPAHISLQAPDYTVRYANRAFRETFGDPDGRCCYEIHYGLKKPCRSCPPFLALDLKNLQQWEWEHPNGRTYGSYAYPFIDIDGSELILMLGIDATERKQAEEALKSYAQSLQKQNKEMDLLRRQMSIVNRELESMVRERTAEVERLLRQKDEFISQLGHDLKTPLTPLVALLPRITKQEKDPKVRELLEIATHNVNYMKDLVVKTLKLARLNTVYIELDIEDVHLKSEVGAVIQHYDFKLRDRRIAVENQVPESMVVQGDRVLIGEIFDNLISNAMKYTGEDGGTITISAFQQDGTVTVSTRDTGIGMTQEEADHIFNEFYKADASRHDLDSFGLGLSICRRIVERHGGKIWAESPGRGRGSTIFFTLRSPGERNK</sequence>
<evidence type="ECO:0000256" key="6">
    <source>
        <dbReference type="ARBA" id="ARBA00022692"/>
    </source>
</evidence>
<dbReference type="NCBIfam" id="TIGR00229">
    <property type="entry name" value="sensory_box"/>
    <property type="match status" value="1"/>
</dbReference>
<dbReference type="InterPro" id="IPR036097">
    <property type="entry name" value="HisK_dim/P_sf"/>
</dbReference>
<dbReference type="CDD" id="cd00130">
    <property type="entry name" value="PAS"/>
    <property type="match status" value="1"/>
</dbReference>
<accession>A0A0W8FJ20</accession>
<name>A0A0W8FJ20_9ZZZZ</name>
<dbReference type="SMART" id="SM00388">
    <property type="entry name" value="HisKA"/>
    <property type="match status" value="1"/>
</dbReference>
<evidence type="ECO:0000256" key="13">
    <source>
        <dbReference type="SAM" id="Coils"/>
    </source>
</evidence>
<dbReference type="SUPFAM" id="SSF47384">
    <property type="entry name" value="Homodimeric domain of signal transducing histidine kinase"/>
    <property type="match status" value="1"/>
</dbReference>
<evidence type="ECO:0000256" key="8">
    <source>
        <dbReference type="ARBA" id="ARBA00022777"/>
    </source>
</evidence>
<comment type="subcellular location">
    <subcellularLocation>
        <location evidence="2">Membrane</location>
        <topology evidence="2">Multi-pass membrane protein</topology>
    </subcellularLocation>
</comment>
<dbReference type="GO" id="GO:0000156">
    <property type="term" value="F:phosphorelay response regulator activity"/>
    <property type="evidence" value="ECO:0007669"/>
    <property type="project" value="TreeGrafter"/>
</dbReference>
<evidence type="ECO:0000256" key="10">
    <source>
        <dbReference type="ARBA" id="ARBA00022989"/>
    </source>
</evidence>
<feature type="transmembrane region" description="Helical" evidence="15">
    <location>
        <begin position="48"/>
        <end position="67"/>
    </location>
</feature>
<keyword evidence="9" id="KW-0067">ATP-binding</keyword>
<evidence type="ECO:0000256" key="11">
    <source>
        <dbReference type="ARBA" id="ARBA00023012"/>
    </source>
</evidence>
<dbReference type="GO" id="GO:0016020">
    <property type="term" value="C:membrane"/>
    <property type="evidence" value="ECO:0007669"/>
    <property type="project" value="UniProtKB-SubCell"/>
</dbReference>
<keyword evidence="11" id="KW-0902">Two-component regulatory system</keyword>
<evidence type="ECO:0000313" key="17">
    <source>
        <dbReference type="EMBL" id="KUG20702.1"/>
    </source>
</evidence>
<dbReference type="InterPro" id="IPR004358">
    <property type="entry name" value="Sig_transdc_His_kin-like_C"/>
</dbReference>
<dbReference type="SMART" id="SM00387">
    <property type="entry name" value="HATPase_c"/>
    <property type="match status" value="1"/>
</dbReference>
<dbReference type="SUPFAM" id="SSF55874">
    <property type="entry name" value="ATPase domain of HSP90 chaperone/DNA topoisomerase II/histidine kinase"/>
    <property type="match status" value="1"/>
</dbReference>
<dbReference type="InterPro" id="IPR050351">
    <property type="entry name" value="BphY/WalK/GraS-like"/>
</dbReference>
<comment type="catalytic activity">
    <reaction evidence="1">
        <text>ATP + protein L-histidine = ADP + protein N-phospho-L-histidine.</text>
        <dbReference type="EC" id="2.7.13.3"/>
    </reaction>
</comment>
<dbReference type="GO" id="GO:0005524">
    <property type="term" value="F:ATP binding"/>
    <property type="evidence" value="ECO:0007669"/>
    <property type="project" value="UniProtKB-KW"/>
</dbReference>
<keyword evidence="7" id="KW-0547">Nucleotide-binding</keyword>
<dbReference type="GO" id="GO:0030295">
    <property type="term" value="F:protein kinase activator activity"/>
    <property type="evidence" value="ECO:0007669"/>
    <property type="project" value="TreeGrafter"/>
</dbReference>
<dbReference type="InterPro" id="IPR036890">
    <property type="entry name" value="HATPase_C_sf"/>
</dbReference>
<evidence type="ECO:0000256" key="1">
    <source>
        <dbReference type="ARBA" id="ARBA00000085"/>
    </source>
</evidence>
<dbReference type="Gene3D" id="3.30.450.20">
    <property type="entry name" value="PAS domain"/>
    <property type="match status" value="2"/>
</dbReference>
<proteinExistence type="predicted"/>
<feature type="compositionally biased region" description="Polar residues" evidence="14">
    <location>
        <begin position="1"/>
        <end position="13"/>
    </location>
</feature>
<evidence type="ECO:0000259" key="16">
    <source>
        <dbReference type="PROSITE" id="PS50109"/>
    </source>
</evidence>
<dbReference type="PANTHER" id="PTHR42878:SF7">
    <property type="entry name" value="SENSOR HISTIDINE KINASE GLRK"/>
    <property type="match status" value="1"/>
</dbReference>
<keyword evidence="6 15" id="KW-0812">Transmembrane</keyword>
<dbReference type="PANTHER" id="PTHR42878">
    <property type="entry name" value="TWO-COMPONENT HISTIDINE KINASE"/>
    <property type="match status" value="1"/>
</dbReference>
<keyword evidence="4" id="KW-0597">Phosphoprotein</keyword>
<keyword evidence="5" id="KW-0808">Transferase</keyword>
<keyword evidence="13" id="KW-0175">Coiled coil</keyword>
<reference evidence="17" key="1">
    <citation type="journal article" date="2015" name="Proc. Natl. Acad. Sci. U.S.A.">
        <title>Networks of energetic and metabolic interactions define dynamics in microbial communities.</title>
        <authorList>
            <person name="Embree M."/>
            <person name="Liu J.K."/>
            <person name="Al-Bassam M.M."/>
            <person name="Zengler K."/>
        </authorList>
    </citation>
    <scope>NUCLEOTIDE SEQUENCE</scope>
</reference>
<dbReference type="InterPro" id="IPR003661">
    <property type="entry name" value="HisK_dim/P_dom"/>
</dbReference>
<dbReference type="FunFam" id="3.30.565.10:FF:000006">
    <property type="entry name" value="Sensor histidine kinase WalK"/>
    <property type="match status" value="1"/>
</dbReference>
<dbReference type="PRINTS" id="PR00344">
    <property type="entry name" value="BCTRLSENSOR"/>
</dbReference>
<evidence type="ECO:0000256" key="7">
    <source>
        <dbReference type="ARBA" id="ARBA00022741"/>
    </source>
</evidence>
<feature type="region of interest" description="Disordered" evidence="14">
    <location>
        <begin position="1"/>
        <end position="31"/>
    </location>
</feature>
<evidence type="ECO:0000256" key="14">
    <source>
        <dbReference type="SAM" id="MobiDB-lite"/>
    </source>
</evidence>